<dbReference type="InterPro" id="IPR015421">
    <property type="entry name" value="PyrdxlP-dep_Trfase_major"/>
</dbReference>
<dbReference type="GO" id="GO:0004375">
    <property type="term" value="F:glycine dehydrogenase (decarboxylating) activity"/>
    <property type="evidence" value="ECO:0007669"/>
    <property type="project" value="InterPro"/>
</dbReference>
<name>A0AA35ZEG7_LACSI</name>
<dbReference type="PANTHER" id="PTHR11773">
    <property type="entry name" value="GLYCINE DEHYDROGENASE, DECARBOXYLATING"/>
    <property type="match status" value="1"/>
</dbReference>
<dbReference type="InterPro" id="IPR020581">
    <property type="entry name" value="GDC_P"/>
</dbReference>
<dbReference type="InterPro" id="IPR049315">
    <property type="entry name" value="GDC-P_N"/>
</dbReference>
<dbReference type="GO" id="GO:0009941">
    <property type="term" value="C:chloroplast envelope"/>
    <property type="evidence" value="ECO:0007669"/>
    <property type="project" value="TreeGrafter"/>
</dbReference>
<dbReference type="Pfam" id="PF02347">
    <property type="entry name" value="GDC-P"/>
    <property type="match status" value="1"/>
</dbReference>
<accession>A0AA35ZEG7</accession>
<dbReference type="GO" id="GO:0030170">
    <property type="term" value="F:pyridoxal phosphate binding"/>
    <property type="evidence" value="ECO:0007669"/>
    <property type="project" value="TreeGrafter"/>
</dbReference>
<evidence type="ECO:0000313" key="3">
    <source>
        <dbReference type="EMBL" id="CAI9290688.1"/>
    </source>
</evidence>
<sequence>MENPGWYTQCTPHQAEIAQGRLESLLNFQTWVIDITGLPMSHASLLDEGTPATEAMTMCNNIQKNKKKTFIIVSNCHLQTIDICKTIADGFDLKAITSDLKDFDYSSGEEDGSG</sequence>
<feature type="domain" description="Glycine cleavage system P-protein N-terminal" evidence="2">
    <location>
        <begin position="1"/>
        <end position="106"/>
    </location>
</feature>
<dbReference type="Proteomes" id="UP001177003">
    <property type="component" value="Chromosome 6"/>
</dbReference>
<protein>
    <recommendedName>
        <fullName evidence="2">Glycine cleavage system P-protein N-terminal domain-containing protein</fullName>
    </recommendedName>
</protein>
<dbReference type="AlphaFoldDB" id="A0AA35ZEG7"/>
<dbReference type="GO" id="GO:0048046">
    <property type="term" value="C:apoplast"/>
    <property type="evidence" value="ECO:0007669"/>
    <property type="project" value="TreeGrafter"/>
</dbReference>
<dbReference type="PANTHER" id="PTHR11773:SF1">
    <property type="entry name" value="GLYCINE DEHYDROGENASE (DECARBOXYLATING), MITOCHONDRIAL"/>
    <property type="match status" value="1"/>
</dbReference>
<dbReference type="GO" id="GO:0005960">
    <property type="term" value="C:glycine cleavage complex"/>
    <property type="evidence" value="ECO:0007669"/>
    <property type="project" value="TreeGrafter"/>
</dbReference>
<dbReference type="Gene3D" id="3.40.640.10">
    <property type="entry name" value="Type I PLP-dependent aspartate aminotransferase-like (Major domain)"/>
    <property type="match status" value="1"/>
</dbReference>
<keyword evidence="1" id="KW-0560">Oxidoreductase</keyword>
<dbReference type="GO" id="GO:0016594">
    <property type="term" value="F:glycine binding"/>
    <property type="evidence" value="ECO:0007669"/>
    <property type="project" value="TreeGrafter"/>
</dbReference>
<reference evidence="3" key="1">
    <citation type="submission" date="2023-04" db="EMBL/GenBank/DDBJ databases">
        <authorList>
            <person name="Vijverberg K."/>
            <person name="Xiong W."/>
            <person name="Schranz E."/>
        </authorList>
    </citation>
    <scope>NUCLEOTIDE SEQUENCE</scope>
</reference>
<dbReference type="SUPFAM" id="SSF53383">
    <property type="entry name" value="PLP-dependent transferases"/>
    <property type="match status" value="1"/>
</dbReference>
<keyword evidence="4" id="KW-1185">Reference proteome</keyword>
<dbReference type="InterPro" id="IPR015424">
    <property type="entry name" value="PyrdxlP-dep_Trfase"/>
</dbReference>
<dbReference type="EMBL" id="OX465082">
    <property type="protein sequence ID" value="CAI9290688.1"/>
    <property type="molecule type" value="Genomic_DNA"/>
</dbReference>
<proteinExistence type="predicted"/>
<evidence type="ECO:0000313" key="4">
    <source>
        <dbReference type="Proteomes" id="UP001177003"/>
    </source>
</evidence>
<organism evidence="3 4">
    <name type="scientific">Lactuca saligna</name>
    <name type="common">Willowleaf lettuce</name>
    <dbReference type="NCBI Taxonomy" id="75948"/>
    <lineage>
        <taxon>Eukaryota</taxon>
        <taxon>Viridiplantae</taxon>
        <taxon>Streptophyta</taxon>
        <taxon>Embryophyta</taxon>
        <taxon>Tracheophyta</taxon>
        <taxon>Spermatophyta</taxon>
        <taxon>Magnoliopsida</taxon>
        <taxon>eudicotyledons</taxon>
        <taxon>Gunneridae</taxon>
        <taxon>Pentapetalae</taxon>
        <taxon>asterids</taxon>
        <taxon>campanulids</taxon>
        <taxon>Asterales</taxon>
        <taxon>Asteraceae</taxon>
        <taxon>Cichorioideae</taxon>
        <taxon>Cichorieae</taxon>
        <taxon>Lactucinae</taxon>
        <taxon>Lactuca</taxon>
    </lineage>
</organism>
<evidence type="ECO:0000256" key="1">
    <source>
        <dbReference type="ARBA" id="ARBA00023002"/>
    </source>
</evidence>
<dbReference type="GO" id="GO:0019464">
    <property type="term" value="P:glycine decarboxylation via glycine cleavage system"/>
    <property type="evidence" value="ECO:0007669"/>
    <property type="project" value="TreeGrafter"/>
</dbReference>
<dbReference type="GO" id="GO:0005739">
    <property type="term" value="C:mitochondrion"/>
    <property type="evidence" value="ECO:0007669"/>
    <property type="project" value="TreeGrafter"/>
</dbReference>
<gene>
    <name evidence="3" type="ORF">LSALG_LOCUS29872</name>
</gene>
<evidence type="ECO:0000259" key="2">
    <source>
        <dbReference type="Pfam" id="PF02347"/>
    </source>
</evidence>